<dbReference type="EMBL" id="VSSQ01013815">
    <property type="protein sequence ID" value="MPM52334.1"/>
    <property type="molecule type" value="Genomic_DNA"/>
</dbReference>
<dbReference type="PROSITE" id="PS00092">
    <property type="entry name" value="N6_MTASE"/>
    <property type="match status" value="1"/>
</dbReference>
<name>A0A645ARW3_9ZZZZ</name>
<keyword evidence="1 3" id="KW-0489">Methyltransferase</keyword>
<organism evidence="3">
    <name type="scientific">bioreactor metagenome</name>
    <dbReference type="NCBI Taxonomy" id="1076179"/>
    <lineage>
        <taxon>unclassified sequences</taxon>
        <taxon>metagenomes</taxon>
        <taxon>ecological metagenomes</taxon>
    </lineage>
</organism>
<dbReference type="CDD" id="cd02440">
    <property type="entry name" value="AdoMet_MTases"/>
    <property type="match status" value="1"/>
</dbReference>
<reference evidence="3" key="1">
    <citation type="submission" date="2019-08" db="EMBL/GenBank/DDBJ databases">
        <authorList>
            <person name="Kucharzyk K."/>
            <person name="Murdoch R.W."/>
            <person name="Higgins S."/>
            <person name="Loffler F."/>
        </authorList>
    </citation>
    <scope>NUCLEOTIDE SEQUENCE</scope>
</reference>
<dbReference type="NCBIfam" id="TIGR00095">
    <property type="entry name" value="16S rRNA (guanine(966)-N(2))-methyltransferase RsmD"/>
    <property type="match status" value="1"/>
</dbReference>
<dbReference type="InterPro" id="IPR002052">
    <property type="entry name" value="DNA_methylase_N6_adenine_CS"/>
</dbReference>
<dbReference type="PANTHER" id="PTHR43542:SF1">
    <property type="entry name" value="METHYLTRANSFERASE"/>
    <property type="match status" value="1"/>
</dbReference>
<dbReference type="EC" id="2.1.1.171" evidence="3"/>
<evidence type="ECO:0000256" key="2">
    <source>
        <dbReference type="ARBA" id="ARBA00022679"/>
    </source>
</evidence>
<dbReference type="GO" id="GO:0052913">
    <property type="term" value="F:16S rRNA (guanine(966)-N(2))-methyltransferase activity"/>
    <property type="evidence" value="ECO:0007669"/>
    <property type="project" value="UniProtKB-EC"/>
</dbReference>
<accession>A0A645ARW3</accession>
<gene>
    <name evidence="3" type="primary">rsmD_23</name>
    <name evidence="3" type="ORF">SDC9_99093</name>
</gene>
<dbReference type="PANTHER" id="PTHR43542">
    <property type="entry name" value="METHYLTRANSFERASE"/>
    <property type="match status" value="1"/>
</dbReference>
<sequence>MRVIAGSARRLQLKTPEGMETRPTTDRVKESLFNMLNPDICDCRFLDLFSGSGAIGIEALSRGAEKAVFVDKSKICTDVIKENLKFTRLEENTEVINGDVIDTIYKLGRENAIFDIIFMDPPYAAGFYEPVLKSIITEGILSENGYLVAESANDYDFPLINGFKITKRRKCGPAVMTFLYLGEEKC</sequence>
<protein>
    <submittedName>
        <fullName evidence="3">Ribosomal RNA small subunit methyltransferase D</fullName>
        <ecNumber evidence="3">2.1.1.171</ecNumber>
    </submittedName>
</protein>
<dbReference type="SUPFAM" id="SSF53335">
    <property type="entry name" value="S-adenosyl-L-methionine-dependent methyltransferases"/>
    <property type="match status" value="1"/>
</dbReference>
<dbReference type="GO" id="GO:0003676">
    <property type="term" value="F:nucleic acid binding"/>
    <property type="evidence" value="ECO:0007669"/>
    <property type="project" value="InterPro"/>
</dbReference>
<dbReference type="AlphaFoldDB" id="A0A645ARW3"/>
<dbReference type="InterPro" id="IPR029063">
    <property type="entry name" value="SAM-dependent_MTases_sf"/>
</dbReference>
<dbReference type="InterPro" id="IPR004398">
    <property type="entry name" value="RNA_MeTrfase_RsmD"/>
</dbReference>
<comment type="caution">
    <text evidence="3">The sequence shown here is derived from an EMBL/GenBank/DDBJ whole genome shotgun (WGS) entry which is preliminary data.</text>
</comment>
<evidence type="ECO:0000313" key="3">
    <source>
        <dbReference type="EMBL" id="MPM52334.1"/>
    </source>
</evidence>
<dbReference type="PIRSF" id="PIRSF004553">
    <property type="entry name" value="CHP00095"/>
    <property type="match status" value="1"/>
</dbReference>
<dbReference type="Pfam" id="PF03602">
    <property type="entry name" value="Cons_hypoth95"/>
    <property type="match status" value="1"/>
</dbReference>
<proteinExistence type="predicted"/>
<dbReference type="Gene3D" id="3.40.50.150">
    <property type="entry name" value="Vaccinia Virus protein VP39"/>
    <property type="match status" value="1"/>
</dbReference>
<keyword evidence="2 3" id="KW-0808">Transferase</keyword>
<evidence type="ECO:0000256" key="1">
    <source>
        <dbReference type="ARBA" id="ARBA00022603"/>
    </source>
</evidence>